<gene>
    <name evidence="1" type="ORF">S06H3_19897</name>
</gene>
<sequence length="78" mass="8527">MLCAYHPQLCNLYPLKIGKPVYLVSVQGEDTVLVNDLVLFFVEDPALVVGGAKEGKETDNQGDRILPYENAAQTFLSG</sequence>
<organism evidence="1">
    <name type="scientific">marine sediment metagenome</name>
    <dbReference type="NCBI Taxonomy" id="412755"/>
    <lineage>
        <taxon>unclassified sequences</taxon>
        <taxon>metagenomes</taxon>
        <taxon>ecological metagenomes</taxon>
    </lineage>
</organism>
<name>X1LVH5_9ZZZZ</name>
<accession>X1LVH5</accession>
<comment type="caution">
    <text evidence="1">The sequence shown here is derived from an EMBL/GenBank/DDBJ whole genome shotgun (WGS) entry which is preliminary data.</text>
</comment>
<protein>
    <submittedName>
        <fullName evidence="1">Uncharacterized protein</fullName>
    </submittedName>
</protein>
<evidence type="ECO:0000313" key="1">
    <source>
        <dbReference type="EMBL" id="GAI09816.1"/>
    </source>
</evidence>
<feature type="non-terminal residue" evidence="1">
    <location>
        <position position="78"/>
    </location>
</feature>
<dbReference type="EMBL" id="BARV01010243">
    <property type="protein sequence ID" value="GAI09816.1"/>
    <property type="molecule type" value="Genomic_DNA"/>
</dbReference>
<proteinExistence type="predicted"/>
<reference evidence="1" key="1">
    <citation type="journal article" date="2014" name="Front. Microbiol.">
        <title>High frequency of phylogenetically diverse reductive dehalogenase-homologous genes in deep subseafloor sedimentary metagenomes.</title>
        <authorList>
            <person name="Kawai M."/>
            <person name="Futagami T."/>
            <person name="Toyoda A."/>
            <person name="Takaki Y."/>
            <person name="Nishi S."/>
            <person name="Hori S."/>
            <person name="Arai W."/>
            <person name="Tsubouchi T."/>
            <person name="Morono Y."/>
            <person name="Uchiyama I."/>
            <person name="Ito T."/>
            <person name="Fujiyama A."/>
            <person name="Inagaki F."/>
            <person name="Takami H."/>
        </authorList>
    </citation>
    <scope>NUCLEOTIDE SEQUENCE</scope>
    <source>
        <strain evidence="1">Expedition CK06-06</strain>
    </source>
</reference>
<dbReference type="AlphaFoldDB" id="X1LVH5"/>